<evidence type="ECO:0000256" key="1">
    <source>
        <dbReference type="ARBA" id="ARBA00022723"/>
    </source>
</evidence>
<dbReference type="Proteomes" id="UP000197025">
    <property type="component" value="Unassembled WGS sequence"/>
</dbReference>
<dbReference type="FunCoup" id="A0A212QXY9">
    <property type="interactions" value="34"/>
</dbReference>
<dbReference type="InterPro" id="IPR013457">
    <property type="entry name" value="Rhamnose_iso-rel"/>
</dbReference>
<gene>
    <name evidence="5" type="ORF">SAMN02746019_00008230</name>
</gene>
<dbReference type="NCBIfam" id="TIGR02635">
    <property type="entry name" value="RhaI_grampos"/>
    <property type="match status" value="1"/>
</dbReference>
<name>A0A212QXY9_9CHLR</name>
<keyword evidence="1" id="KW-0479">Metal-binding</keyword>
<dbReference type="GO" id="GO:0046872">
    <property type="term" value="F:metal ion binding"/>
    <property type="evidence" value="ECO:0007669"/>
    <property type="project" value="UniProtKB-KW"/>
</dbReference>
<evidence type="ECO:0000313" key="5">
    <source>
        <dbReference type="EMBL" id="SNB64426.1"/>
    </source>
</evidence>
<dbReference type="SUPFAM" id="SSF51658">
    <property type="entry name" value="Xylose isomerase-like"/>
    <property type="match status" value="1"/>
</dbReference>
<evidence type="ECO:0000256" key="2">
    <source>
        <dbReference type="ARBA" id="ARBA00023211"/>
    </source>
</evidence>
<dbReference type="EMBL" id="FYEK01000027">
    <property type="protein sequence ID" value="SNB64426.1"/>
    <property type="molecule type" value="Genomic_DNA"/>
</dbReference>
<dbReference type="RefSeq" id="WP_088571075.1">
    <property type="nucleotide sequence ID" value="NZ_FYEK01000027.1"/>
</dbReference>
<dbReference type="InterPro" id="IPR013022">
    <property type="entry name" value="Xyl_isomerase-like_TIM-brl"/>
</dbReference>
<keyword evidence="2" id="KW-0464">Manganese</keyword>
<dbReference type="GO" id="GO:0019301">
    <property type="term" value="P:rhamnose catabolic process"/>
    <property type="evidence" value="ECO:0007669"/>
    <property type="project" value="TreeGrafter"/>
</dbReference>
<dbReference type="InterPro" id="IPR036237">
    <property type="entry name" value="Xyl_isomerase-like_sf"/>
</dbReference>
<protein>
    <submittedName>
        <fullName evidence="5">L-rhamnose isomerase / sugar isomerase</fullName>
    </submittedName>
</protein>
<dbReference type="AlphaFoldDB" id="A0A212QXY9"/>
<evidence type="ECO:0000313" key="6">
    <source>
        <dbReference type="Proteomes" id="UP000197025"/>
    </source>
</evidence>
<dbReference type="GO" id="GO:0008740">
    <property type="term" value="F:L-rhamnose isomerase activity"/>
    <property type="evidence" value="ECO:0007669"/>
    <property type="project" value="TreeGrafter"/>
</dbReference>
<reference evidence="6" key="1">
    <citation type="submission" date="2017-06" db="EMBL/GenBank/DDBJ databases">
        <authorList>
            <person name="Varghese N."/>
            <person name="Submissions S."/>
        </authorList>
    </citation>
    <scope>NUCLEOTIDE SEQUENCE [LARGE SCALE GENOMIC DNA]</scope>
    <source>
        <strain evidence="6">JAD2</strain>
    </source>
</reference>
<dbReference type="PANTHER" id="PTHR30268:SF0">
    <property type="entry name" value="L-RHAMNOSE ISOMERASE"/>
    <property type="match status" value="1"/>
</dbReference>
<keyword evidence="6" id="KW-1185">Reference proteome</keyword>
<dbReference type="InterPro" id="IPR050337">
    <property type="entry name" value="L-rhamnose_isomerase"/>
</dbReference>
<feature type="domain" description="Xylose isomerase-like TIM barrel" evidence="4">
    <location>
        <begin position="89"/>
        <end position="267"/>
    </location>
</feature>
<keyword evidence="3 5" id="KW-0413">Isomerase</keyword>
<evidence type="ECO:0000259" key="4">
    <source>
        <dbReference type="Pfam" id="PF01261"/>
    </source>
</evidence>
<proteinExistence type="predicted"/>
<dbReference type="GO" id="GO:0019324">
    <property type="term" value="P:L-lyxose metabolic process"/>
    <property type="evidence" value="ECO:0007669"/>
    <property type="project" value="TreeGrafter"/>
</dbReference>
<dbReference type="Gene3D" id="3.20.20.150">
    <property type="entry name" value="Divalent-metal-dependent TIM barrel enzymes"/>
    <property type="match status" value="1"/>
</dbReference>
<organism evidence="5 6">
    <name type="scientific">Thermoflexus hugenholtzii JAD2</name>
    <dbReference type="NCBI Taxonomy" id="877466"/>
    <lineage>
        <taxon>Bacteria</taxon>
        <taxon>Bacillati</taxon>
        <taxon>Chloroflexota</taxon>
        <taxon>Thermoflexia</taxon>
        <taxon>Thermoflexales</taxon>
        <taxon>Thermoflexaceae</taxon>
        <taxon>Thermoflexus</taxon>
    </lineage>
</organism>
<dbReference type="OrthoDB" id="5174871at2"/>
<dbReference type="PANTHER" id="PTHR30268">
    <property type="entry name" value="L-RHAMNOSE ISOMERASE"/>
    <property type="match status" value="1"/>
</dbReference>
<dbReference type="Pfam" id="PF01261">
    <property type="entry name" value="AP_endonuc_2"/>
    <property type="match status" value="1"/>
</dbReference>
<evidence type="ECO:0000256" key="3">
    <source>
        <dbReference type="ARBA" id="ARBA00023235"/>
    </source>
</evidence>
<sequence length="412" mass="46084">MAGVPGYEALAETLARRGVDVEAVKAALKRQRIETPSWGYGNSGTRFKVFPWPGAARNIYEKLADAAVVHRFTGVCPTVAIHIPWDKVEDWEGLRQYAASLGLQIGAVNPNLFQDDDYRLGSVCHPDPRVRRRAVEHMLECIEIAEKVGSSILSLWFADGTNYPGQDDFRARKHRMLEALSEVYRRMPPGMRMLIEYKFFEPAFYHTDLADWGMAYVIATHLGPQAQVLVDTGHHPQGTNIEHIVAFLLDEGRLGGFHFNNRKYADDDLIVGSINPFELFLIFNELVAAEQDPRTAETARAVAYMIDQSHNIEPKIEAMIQSVVNIQTAYAKALLVDRQRLREAQEAGDVLEAHRVLLEAYETDVRPLLAQVRLEMGLDPDPVAAFRRSGYAEKVARERGIAVAASGYPGAS</sequence>
<dbReference type="InParanoid" id="A0A212QXY9"/>
<accession>A0A212QXY9</accession>